<dbReference type="InterPro" id="IPR003877">
    <property type="entry name" value="SPRY_dom"/>
</dbReference>
<accession>A0A6J2WAC6</accession>
<dbReference type="Proteomes" id="UP000504632">
    <property type="component" value="Chromosome 9"/>
</dbReference>
<dbReference type="PRINTS" id="PR01407">
    <property type="entry name" value="BUTYPHLNCDUF"/>
</dbReference>
<name>A0A6J2WAC6_CHACN</name>
<dbReference type="SMART" id="SM00184">
    <property type="entry name" value="RING"/>
    <property type="match status" value="1"/>
</dbReference>
<dbReference type="RefSeq" id="XP_030641314.1">
    <property type="nucleotide sequence ID" value="XM_030785454.1"/>
</dbReference>
<dbReference type="PROSITE" id="PS50119">
    <property type="entry name" value="ZF_BBOX"/>
    <property type="match status" value="1"/>
</dbReference>
<dbReference type="SMART" id="SM00589">
    <property type="entry name" value="PRY"/>
    <property type="match status" value="1"/>
</dbReference>
<proteinExistence type="predicted"/>
<keyword evidence="3" id="KW-0862">Zinc</keyword>
<dbReference type="Gene3D" id="2.60.120.920">
    <property type="match status" value="1"/>
</dbReference>
<evidence type="ECO:0000259" key="8">
    <source>
        <dbReference type="PROSITE" id="PS50188"/>
    </source>
</evidence>
<feature type="domain" description="B box-type" evidence="7">
    <location>
        <begin position="85"/>
        <end position="126"/>
    </location>
</feature>
<dbReference type="InterPro" id="IPR003879">
    <property type="entry name" value="Butyrophylin_SPRY"/>
</dbReference>
<dbReference type="InterPro" id="IPR017907">
    <property type="entry name" value="Znf_RING_CS"/>
</dbReference>
<dbReference type="Gene3D" id="3.30.160.60">
    <property type="entry name" value="Classic Zinc Finger"/>
    <property type="match status" value="1"/>
</dbReference>
<dbReference type="InterPro" id="IPR043136">
    <property type="entry name" value="B30.2/SPRY_sf"/>
</dbReference>
<dbReference type="CDD" id="cd12893">
    <property type="entry name" value="SPRY_PRY_TRIM35"/>
    <property type="match status" value="1"/>
</dbReference>
<dbReference type="InterPro" id="IPR013320">
    <property type="entry name" value="ConA-like_dom_sf"/>
</dbReference>
<dbReference type="InterPro" id="IPR001870">
    <property type="entry name" value="B30.2/SPRY"/>
</dbReference>
<keyword evidence="1" id="KW-0479">Metal-binding</keyword>
<evidence type="ECO:0000256" key="1">
    <source>
        <dbReference type="ARBA" id="ARBA00022723"/>
    </source>
</evidence>
<evidence type="ECO:0000256" key="3">
    <source>
        <dbReference type="ARBA" id="ARBA00022833"/>
    </source>
</evidence>
<dbReference type="AlphaFoldDB" id="A0A6J2WAC6"/>
<dbReference type="InterPro" id="IPR050143">
    <property type="entry name" value="TRIM/RBCC"/>
</dbReference>
<feature type="domain" description="RING-type" evidence="6">
    <location>
        <begin position="13"/>
        <end position="53"/>
    </location>
</feature>
<dbReference type="PANTHER" id="PTHR24103">
    <property type="entry name" value="E3 UBIQUITIN-PROTEIN LIGASE TRIM"/>
    <property type="match status" value="1"/>
</dbReference>
<evidence type="ECO:0000259" key="7">
    <source>
        <dbReference type="PROSITE" id="PS50119"/>
    </source>
</evidence>
<feature type="domain" description="B30.2/SPRY" evidence="8">
    <location>
        <begin position="273"/>
        <end position="465"/>
    </location>
</feature>
<evidence type="ECO:0000256" key="2">
    <source>
        <dbReference type="ARBA" id="ARBA00022771"/>
    </source>
</evidence>
<evidence type="ECO:0000256" key="5">
    <source>
        <dbReference type="SAM" id="Coils"/>
    </source>
</evidence>
<dbReference type="InParanoid" id="A0A6J2WAC6"/>
<organism evidence="9 10">
    <name type="scientific">Chanos chanos</name>
    <name type="common">Milkfish</name>
    <name type="synonym">Mugil chanos</name>
    <dbReference type="NCBI Taxonomy" id="29144"/>
    <lineage>
        <taxon>Eukaryota</taxon>
        <taxon>Metazoa</taxon>
        <taxon>Chordata</taxon>
        <taxon>Craniata</taxon>
        <taxon>Vertebrata</taxon>
        <taxon>Euteleostomi</taxon>
        <taxon>Actinopterygii</taxon>
        <taxon>Neopterygii</taxon>
        <taxon>Teleostei</taxon>
        <taxon>Ostariophysi</taxon>
        <taxon>Gonorynchiformes</taxon>
        <taxon>Chanidae</taxon>
        <taxon>Chanos</taxon>
    </lineage>
</organism>
<keyword evidence="2 4" id="KW-0863">Zinc-finger</keyword>
<keyword evidence="9" id="KW-1185">Reference proteome</keyword>
<dbReference type="PROSITE" id="PS50188">
    <property type="entry name" value="B302_SPRY"/>
    <property type="match status" value="1"/>
</dbReference>
<dbReference type="SUPFAM" id="SSF57850">
    <property type="entry name" value="RING/U-box"/>
    <property type="match status" value="1"/>
</dbReference>
<keyword evidence="5" id="KW-0175">Coiled coil</keyword>
<dbReference type="GO" id="GO:0008270">
    <property type="term" value="F:zinc ion binding"/>
    <property type="evidence" value="ECO:0007669"/>
    <property type="project" value="UniProtKB-KW"/>
</dbReference>
<dbReference type="Pfam" id="PF00643">
    <property type="entry name" value="zf-B_box"/>
    <property type="match status" value="1"/>
</dbReference>
<dbReference type="InterPro" id="IPR000315">
    <property type="entry name" value="Znf_B-box"/>
</dbReference>
<dbReference type="PROSITE" id="PS50089">
    <property type="entry name" value="ZF_RING_2"/>
    <property type="match status" value="1"/>
</dbReference>
<evidence type="ECO:0000313" key="10">
    <source>
        <dbReference type="RefSeq" id="XP_030641314.1"/>
    </source>
</evidence>
<protein>
    <submittedName>
        <fullName evidence="10">Tripartite motif-containing protein 35-like</fullName>
    </submittedName>
</protein>
<dbReference type="Gene3D" id="3.30.40.10">
    <property type="entry name" value="Zinc/RING finger domain, C3HC4 (zinc finger)"/>
    <property type="match status" value="1"/>
</dbReference>
<feature type="coiled-coil region" evidence="5">
    <location>
        <begin position="127"/>
        <end position="154"/>
    </location>
</feature>
<dbReference type="PROSITE" id="PS00518">
    <property type="entry name" value="ZF_RING_1"/>
    <property type="match status" value="1"/>
</dbReference>
<dbReference type="Pfam" id="PF13765">
    <property type="entry name" value="PRY"/>
    <property type="match status" value="1"/>
</dbReference>
<dbReference type="SUPFAM" id="SSF49899">
    <property type="entry name" value="Concanavalin A-like lectins/glucanases"/>
    <property type="match status" value="1"/>
</dbReference>
<gene>
    <name evidence="10" type="primary">LOC115821650</name>
</gene>
<dbReference type="GeneID" id="115821650"/>
<dbReference type="SMART" id="SM00336">
    <property type="entry name" value="BBOX"/>
    <property type="match status" value="1"/>
</dbReference>
<dbReference type="InterPro" id="IPR013083">
    <property type="entry name" value="Znf_RING/FYVE/PHD"/>
</dbReference>
<dbReference type="Pfam" id="PF00622">
    <property type="entry name" value="SPRY"/>
    <property type="match status" value="1"/>
</dbReference>
<evidence type="ECO:0000256" key="4">
    <source>
        <dbReference type="PROSITE-ProRule" id="PRU00024"/>
    </source>
</evidence>
<evidence type="ECO:0000259" key="6">
    <source>
        <dbReference type="PROSITE" id="PS50089"/>
    </source>
</evidence>
<dbReference type="SUPFAM" id="SSF57845">
    <property type="entry name" value="B-box zinc-binding domain"/>
    <property type="match status" value="1"/>
</dbReference>
<reference evidence="10" key="1">
    <citation type="submission" date="2025-08" db="UniProtKB">
        <authorList>
            <consortium name="RefSeq"/>
        </authorList>
    </citation>
    <scope>IDENTIFICATION</scope>
</reference>
<dbReference type="Pfam" id="PF13445">
    <property type="entry name" value="zf-RING_UBOX"/>
    <property type="match status" value="1"/>
</dbReference>
<evidence type="ECO:0000313" key="9">
    <source>
        <dbReference type="Proteomes" id="UP000504632"/>
    </source>
</evidence>
<dbReference type="InterPro" id="IPR001841">
    <property type="entry name" value="Znf_RING"/>
</dbReference>
<dbReference type="OrthoDB" id="1630758at2759"/>
<dbReference type="InterPro" id="IPR027370">
    <property type="entry name" value="Znf-RING_euk"/>
</dbReference>
<sequence>MASKYKSEEDLTCPVCRDIYTDPVILSCSHSICRTCLQQFWKTKGDQECPVCRGKSSKDMSLTNLALKNLCETFLQERSQKTSAVSQEICSLHNEKLKIFCLEDEQLLCLVCQTSRRHKNHECCPIEEAAEDRKEELKIALKPLQEKLEMFENLKISSDKTAQHIKNQAQHTEKGIKEEFEKLHQFLRDEEAARITALREEQEQKSEMMKEKIKEMSREISSLSDTIRVIEEELKAEDIQFLQHFDRSMKRAQCTLQDPQMLSGALINVAKHLGNLKFRVWEKMQDIVQYTPVTLDPNTAESRLILSEDLTSADDEIHVDVPDLPDNPERIDKFPAVLGSEGFNSGTHCWDVEVGDHLAWFLGVIPESAQRKEGAIDEGWVIAFDKNEYVAYSPKQEDLPLKMNKKIQRVRVELSWDKKNLSFYDSLNNTHIHTFTHTFTERVFPLFSTASRQCPLTVSPMKSSVLFHCMVPARLDSNRLCSLFGLKELKTALKPLHEKLETFKNFKLSFDKVAEHIKNQTQHTEKQIKEEFEKFHQFLRDEEAAKITYFDMSLKSSCHSGPKHCNNANPHLFLSEDLTSAGSLASGIRYQGVTESLYAGKNTRQRHPLLASCC</sequence>
<dbReference type="InterPro" id="IPR006574">
    <property type="entry name" value="PRY"/>
</dbReference>
<feature type="coiled-coil region" evidence="5">
    <location>
        <begin position="195"/>
        <end position="233"/>
    </location>
</feature>